<name>A0ABP5AT05_9ACTN</name>
<organism evidence="8 9">
    <name type="scientific">Nocardioides lentus</name>
    <dbReference type="NCBI Taxonomy" id="338077"/>
    <lineage>
        <taxon>Bacteria</taxon>
        <taxon>Bacillati</taxon>
        <taxon>Actinomycetota</taxon>
        <taxon>Actinomycetes</taxon>
        <taxon>Propionibacteriales</taxon>
        <taxon>Nocardioidaceae</taxon>
        <taxon>Nocardioides</taxon>
    </lineage>
</organism>
<reference evidence="9" key="1">
    <citation type="journal article" date="2019" name="Int. J. Syst. Evol. Microbiol.">
        <title>The Global Catalogue of Microorganisms (GCM) 10K type strain sequencing project: providing services to taxonomists for standard genome sequencing and annotation.</title>
        <authorList>
            <consortium name="The Broad Institute Genomics Platform"/>
            <consortium name="The Broad Institute Genome Sequencing Center for Infectious Disease"/>
            <person name="Wu L."/>
            <person name="Ma J."/>
        </authorList>
    </citation>
    <scope>NUCLEOTIDE SEQUENCE [LARGE SCALE GENOMIC DNA]</scope>
    <source>
        <strain evidence="9">JCM 14046</strain>
    </source>
</reference>
<keyword evidence="4 7" id="KW-0812">Transmembrane</keyword>
<evidence type="ECO:0000256" key="3">
    <source>
        <dbReference type="ARBA" id="ARBA00022475"/>
    </source>
</evidence>
<evidence type="ECO:0000256" key="6">
    <source>
        <dbReference type="ARBA" id="ARBA00023136"/>
    </source>
</evidence>
<evidence type="ECO:0000313" key="8">
    <source>
        <dbReference type="EMBL" id="GAA1917902.1"/>
    </source>
</evidence>
<keyword evidence="3" id="KW-1003">Cell membrane</keyword>
<feature type="transmembrane region" description="Helical" evidence="7">
    <location>
        <begin position="52"/>
        <end position="72"/>
    </location>
</feature>
<dbReference type="PANTHER" id="PTHR33452:SF1">
    <property type="entry name" value="INNER MEMBRANE PROTEIN YPHA-RELATED"/>
    <property type="match status" value="1"/>
</dbReference>
<evidence type="ECO:0000256" key="2">
    <source>
        <dbReference type="ARBA" id="ARBA00006679"/>
    </source>
</evidence>
<evidence type="ECO:0000256" key="4">
    <source>
        <dbReference type="ARBA" id="ARBA00022692"/>
    </source>
</evidence>
<feature type="transmembrane region" description="Helical" evidence="7">
    <location>
        <begin position="108"/>
        <end position="131"/>
    </location>
</feature>
<dbReference type="Pfam" id="PF07681">
    <property type="entry name" value="DoxX"/>
    <property type="match status" value="1"/>
</dbReference>
<evidence type="ECO:0000256" key="1">
    <source>
        <dbReference type="ARBA" id="ARBA00004651"/>
    </source>
</evidence>
<dbReference type="Proteomes" id="UP001501612">
    <property type="component" value="Unassembled WGS sequence"/>
</dbReference>
<comment type="subcellular location">
    <subcellularLocation>
        <location evidence="1">Cell membrane</location>
        <topology evidence="1">Multi-pass membrane protein</topology>
    </subcellularLocation>
</comment>
<dbReference type="PANTHER" id="PTHR33452">
    <property type="entry name" value="OXIDOREDUCTASE CATD-RELATED"/>
    <property type="match status" value="1"/>
</dbReference>
<evidence type="ECO:0000256" key="7">
    <source>
        <dbReference type="SAM" id="Phobius"/>
    </source>
</evidence>
<keyword evidence="6 7" id="KW-0472">Membrane</keyword>
<comment type="similarity">
    <text evidence="2">Belongs to the DoxX family.</text>
</comment>
<feature type="transmembrane region" description="Helical" evidence="7">
    <location>
        <begin position="79"/>
        <end position="96"/>
    </location>
</feature>
<accession>A0ABP5AT05</accession>
<keyword evidence="9" id="KW-1185">Reference proteome</keyword>
<evidence type="ECO:0008006" key="10">
    <source>
        <dbReference type="Google" id="ProtNLM"/>
    </source>
</evidence>
<dbReference type="InterPro" id="IPR051907">
    <property type="entry name" value="DoxX-like_oxidoreductase"/>
</dbReference>
<dbReference type="EMBL" id="BAAAMY010000004">
    <property type="protein sequence ID" value="GAA1917902.1"/>
    <property type="molecule type" value="Genomic_DNA"/>
</dbReference>
<comment type="caution">
    <text evidence="8">The sequence shown here is derived from an EMBL/GenBank/DDBJ whole genome shotgun (WGS) entry which is preliminary data.</text>
</comment>
<evidence type="ECO:0000313" key="9">
    <source>
        <dbReference type="Proteomes" id="UP001501612"/>
    </source>
</evidence>
<dbReference type="RefSeq" id="WP_344006513.1">
    <property type="nucleotide sequence ID" value="NZ_BAAAMY010000004.1"/>
</dbReference>
<proteinExistence type="inferred from homology"/>
<evidence type="ECO:0000256" key="5">
    <source>
        <dbReference type="ARBA" id="ARBA00022989"/>
    </source>
</evidence>
<feature type="transmembrane region" description="Helical" evidence="7">
    <location>
        <begin position="12"/>
        <end position="32"/>
    </location>
</feature>
<dbReference type="InterPro" id="IPR032808">
    <property type="entry name" value="DoxX"/>
</dbReference>
<protein>
    <recommendedName>
        <fullName evidence="10">DoxX family protein</fullName>
    </recommendedName>
</protein>
<sequence>MKTPTTPPVVTDVVLLAARLLLGVVLLAHGLPKLGDGLTATAQGFDAMGIPAPEAAALFAIVAEVGGGVLLLIGALTPLAGLLVAAQMAGAFWFAHRGLEPLVSEGGWELVGVVGVLALVLGAVGPGRFAVDGVARGRTRRRRSASAATAA</sequence>
<gene>
    <name evidence="8" type="ORF">GCM10009737_19170</name>
</gene>
<keyword evidence="5 7" id="KW-1133">Transmembrane helix</keyword>